<proteinExistence type="predicted"/>
<gene>
    <name evidence="1" type="ORF">A3C92_00505</name>
</gene>
<organism evidence="1 2">
    <name type="scientific">Candidatus Sungbacteria bacterium RIFCSPHIGHO2_02_FULL_53_17</name>
    <dbReference type="NCBI Taxonomy" id="1802275"/>
    <lineage>
        <taxon>Bacteria</taxon>
        <taxon>Candidatus Sungiibacteriota</taxon>
    </lineage>
</organism>
<comment type="caution">
    <text evidence="1">The sequence shown here is derived from an EMBL/GenBank/DDBJ whole genome shotgun (WGS) entry which is preliminary data.</text>
</comment>
<name>A0A1G2KUF0_9BACT</name>
<reference evidence="1 2" key="1">
    <citation type="journal article" date="2016" name="Nat. Commun.">
        <title>Thousands of microbial genomes shed light on interconnected biogeochemical processes in an aquifer system.</title>
        <authorList>
            <person name="Anantharaman K."/>
            <person name="Brown C.T."/>
            <person name="Hug L.A."/>
            <person name="Sharon I."/>
            <person name="Castelle C.J."/>
            <person name="Probst A.J."/>
            <person name="Thomas B.C."/>
            <person name="Singh A."/>
            <person name="Wilkins M.J."/>
            <person name="Karaoz U."/>
            <person name="Brodie E.L."/>
            <person name="Williams K.H."/>
            <person name="Hubbard S.S."/>
            <person name="Banfield J.F."/>
        </authorList>
    </citation>
    <scope>NUCLEOTIDE SEQUENCE [LARGE SCALE GENOMIC DNA]</scope>
</reference>
<dbReference type="Proteomes" id="UP000177177">
    <property type="component" value="Unassembled WGS sequence"/>
</dbReference>
<evidence type="ECO:0000313" key="1">
    <source>
        <dbReference type="EMBL" id="OHA03036.1"/>
    </source>
</evidence>
<accession>A0A1G2KUF0</accession>
<evidence type="ECO:0000313" key="2">
    <source>
        <dbReference type="Proteomes" id="UP000177177"/>
    </source>
</evidence>
<dbReference type="AlphaFoldDB" id="A0A1G2KUF0"/>
<sequence length="262" mass="29262">MISWRVRRQLTVIAILVAFAGGILFWLTARSLPAASCTDTRRNNGETDVDCGGPCTPCELKNPKPLSVFWARFGRAGEGSYDVAALVENPNQTLSSDLVRYEFVLLDQYGIIGHKEGTAYIYPGERLTIIEPNIRTSREPVSVEFVVERTAWKSAAFERPPLTVERRGHMISEEGGKKHSRAEAQIFNDGPLRYRRMEVTFVMFDDAGNLVGANRVLAEDISPNERRMVASIWPDVLPGSVARIDVTPRVNLFEADAIVRPQ</sequence>
<protein>
    <submittedName>
        <fullName evidence="1">Uncharacterized protein</fullName>
    </submittedName>
</protein>
<dbReference type="EMBL" id="MHQN01000025">
    <property type="protein sequence ID" value="OHA03036.1"/>
    <property type="molecule type" value="Genomic_DNA"/>
</dbReference>